<evidence type="ECO:0000313" key="2">
    <source>
        <dbReference type="EnsemblPlants" id="QL04p095737:mrna:CDS:1"/>
    </source>
</evidence>
<dbReference type="Pfam" id="PF23547">
    <property type="entry name" value="Zn_ribbon_FGT1_1"/>
    <property type="match status" value="1"/>
</dbReference>
<dbReference type="Proteomes" id="UP000594261">
    <property type="component" value="Chromosome 4"/>
</dbReference>
<feature type="domain" description="FORGETTER1 first zinc ribbon" evidence="1">
    <location>
        <begin position="17"/>
        <end position="52"/>
    </location>
</feature>
<dbReference type="AlphaFoldDB" id="A0A7N2R403"/>
<dbReference type="EnsemblPlants" id="QL04p095737:mrna">
    <property type="protein sequence ID" value="QL04p095737:mrna:CDS:1"/>
    <property type="gene ID" value="QL04p095737"/>
</dbReference>
<keyword evidence="3" id="KW-1185">Reference proteome</keyword>
<sequence>MSQPPVVPPQGSEGGGVQVRCGGCKLMILMVAPGVTDFVCPTCQVPQMLPPELMKVHSRLSPLPPQRPRLSLLRRSGCNNTCRPMASIRRRSRCLALIARPFSMSLMAWPGFTCPQCNADLTVDLSKLKQFFQPEEINEVLLLFSL</sequence>
<reference evidence="2 3" key="1">
    <citation type="journal article" date="2016" name="G3 (Bethesda)">
        <title>First Draft Assembly and Annotation of the Genome of a California Endemic Oak Quercus lobata Nee (Fagaceae).</title>
        <authorList>
            <person name="Sork V.L."/>
            <person name="Fitz-Gibbon S.T."/>
            <person name="Puiu D."/>
            <person name="Crepeau M."/>
            <person name="Gugger P.F."/>
            <person name="Sherman R."/>
            <person name="Stevens K."/>
            <person name="Langley C.H."/>
            <person name="Pellegrini M."/>
            <person name="Salzberg S.L."/>
        </authorList>
    </citation>
    <scope>NUCLEOTIDE SEQUENCE [LARGE SCALE GENOMIC DNA]</scope>
    <source>
        <strain evidence="2 3">cv. SW786</strain>
    </source>
</reference>
<name>A0A7N2R403_QUELO</name>
<protein>
    <recommendedName>
        <fullName evidence="1">FORGETTER1 first zinc ribbon domain-containing protein</fullName>
    </recommendedName>
</protein>
<dbReference type="InParanoid" id="A0A7N2R403"/>
<evidence type="ECO:0000313" key="3">
    <source>
        <dbReference type="Proteomes" id="UP000594261"/>
    </source>
</evidence>
<reference evidence="2" key="2">
    <citation type="submission" date="2021-01" db="UniProtKB">
        <authorList>
            <consortium name="EnsemblPlants"/>
        </authorList>
    </citation>
    <scope>IDENTIFICATION</scope>
</reference>
<dbReference type="Gramene" id="QL04p095737:mrna">
    <property type="protein sequence ID" value="QL04p095737:mrna:CDS:1"/>
    <property type="gene ID" value="QL04p095737"/>
</dbReference>
<evidence type="ECO:0000259" key="1">
    <source>
        <dbReference type="Pfam" id="PF23547"/>
    </source>
</evidence>
<proteinExistence type="predicted"/>
<dbReference type="OMA" id="GNDICIN"/>
<dbReference type="InterPro" id="IPR057024">
    <property type="entry name" value="Znr_FGT1_1"/>
</dbReference>
<organism evidence="2 3">
    <name type="scientific">Quercus lobata</name>
    <name type="common">Valley oak</name>
    <dbReference type="NCBI Taxonomy" id="97700"/>
    <lineage>
        <taxon>Eukaryota</taxon>
        <taxon>Viridiplantae</taxon>
        <taxon>Streptophyta</taxon>
        <taxon>Embryophyta</taxon>
        <taxon>Tracheophyta</taxon>
        <taxon>Spermatophyta</taxon>
        <taxon>Magnoliopsida</taxon>
        <taxon>eudicotyledons</taxon>
        <taxon>Gunneridae</taxon>
        <taxon>Pentapetalae</taxon>
        <taxon>rosids</taxon>
        <taxon>fabids</taxon>
        <taxon>Fagales</taxon>
        <taxon>Fagaceae</taxon>
        <taxon>Quercus</taxon>
    </lineage>
</organism>
<dbReference type="EMBL" id="LRBV02000004">
    <property type="status" value="NOT_ANNOTATED_CDS"/>
    <property type="molecule type" value="Genomic_DNA"/>
</dbReference>
<accession>A0A7N2R403</accession>